<dbReference type="AlphaFoldDB" id="A0A8C2WIB3"/>
<evidence type="ECO:0000256" key="3">
    <source>
        <dbReference type="ARBA" id="ARBA00022454"/>
    </source>
</evidence>
<feature type="compositionally biased region" description="Basic residues" evidence="9">
    <location>
        <begin position="156"/>
        <end position="169"/>
    </location>
</feature>
<keyword evidence="8" id="KW-0137">Centromere</keyword>
<evidence type="ECO:0000313" key="11">
    <source>
        <dbReference type="Ensembl" id="ENSCLMP00005004778.1"/>
    </source>
</evidence>
<dbReference type="Proteomes" id="UP000694565">
    <property type="component" value="Unplaced"/>
</dbReference>
<dbReference type="InterPro" id="IPR011515">
    <property type="entry name" value="Shugoshin_C"/>
</dbReference>
<keyword evidence="6" id="KW-0175">Coiled coil</keyword>
<reference evidence="11" key="2">
    <citation type="submission" date="2025-09" db="UniProtKB">
        <authorList>
            <consortium name="Ensembl"/>
        </authorList>
    </citation>
    <scope>IDENTIFICATION</scope>
</reference>
<protein>
    <recommendedName>
        <fullName evidence="10">Shugoshin C-terminal domain-containing protein</fullName>
    </recommendedName>
</protein>
<keyword evidence="12" id="KW-1185">Reference proteome</keyword>
<proteinExistence type="inferred from homology"/>
<feature type="compositionally biased region" description="Polar residues" evidence="9">
    <location>
        <begin position="384"/>
        <end position="394"/>
    </location>
</feature>
<feature type="compositionally biased region" description="Polar residues" evidence="9">
    <location>
        <begin position="337"/>
        <end position="352"/>
    </location>
</feature>
<feature type="compositionally biased region" description="Basic and acidic residues" evidence="9">
    <location>
        <begin position="170"/>
        <end position="179"/>
    </location>
</feature>
<dbReference type="GO" id="GO:0045132">
    <property type="term" value="P:meiotic chromosome segregation"/>
    <property type="evidence" value="ECO:0007669"/>
    <property type="project" value="InterPro"/>
</dbReference>
<feature type="compositionally biased region" description="Polar residues" evidence="9">
    <location>
        <begin position="144"/>
        <end position="153"/>
    </location>
</feature>
<feature type="compositionally biased region" description="Basic and acidic residues" evidence="9">
    <location>
        <begin position="424"/>
        <end position="438"/>
    </location>
</feature>
<dbReference type="Pfam" id="PF07557">
    <property type="entry name" value="Shugoshin_C"/>
    <property type="match status" value="1"/>
</dbReference>
<evidence type="ECO:0000256" key="9">
    <source>
        <dbReference type="SAM" id="MobiDB-lite"/>
    </source>
</evidence>
<dbReference type="GO" id="GO:0051301">
    <property type="term" value="P:cell division"/>
    <property type="evidence" value="ECO:0007669"/>
    <property type="project" value="UniProtKB-KW"/>
</dbReference>
<accession>A0A8C2WIB3</accession>
<feature type="compositionally biased region" description="Polar residues" evidence="9">
    <location>
        <begin position="247"/>
        <end position="260"/>
    </location>
</feature>
<organism evidence="11 12">
    <name type="scientific">Cyclopterus lumpus</name>
    <name type="common">Lumpsucker</name>
    <dbReference type="NCBI Taxonomy" id="8103"/>
    <lineage>
        <taxon>Eukaryota</taxon>
        <taxon>Metazoa</taxon>
        <taxon>Chordata</taxon>
        <taxon>Craniata</taxon>
        <taxon>Vertebrata</taxon>
        <taxon>Euteleostomi</taxon>
        <taxon>Actinopterygii</taxon>
        <taxon>Neopterygii</taxon>
        <taxon>Teleostei</taxon>
        <taxon>Neoteleostei</taxon>
        <taxon>Acanthomorphata</taxon>
        <taxon>Eupercaria</taxon>
        <taxon>Perciformes</taxon>
        <taxon>Cottioidei</taxon>
        <taxon>Cottales</taxon>
        <taxon>Cyclopteridae</taxon>
        <taxon>Cyclopterus</taxon>
    </lineage>
</organism>
<dbReference type="Ensembl" id="ENSCLMT00005005130.1">
    <property type="protein sequence ID" value="ENSCLMP00005004778.1"/>
    <property type="gene ID" value="ENSCLMG00005002593.1"/>
</dbReference>
<feature type="domain" description="Shugoshin C-terminal" evidence="10">
    <location>
        <begin position="556"/>
        <end position="577"/>
    </location>
</feature>
<name>A0A8C2WIB3_CYCLU</name>
<evidence type="ECO:0000259" key="10">
    <source>
        <dbReference type="Pfam" id="PF07557"/>
    </source>
</evidence>
<evidence type="ECO:0000256" key="5">
    <source>
        <dbReference type="ARBA" id="ARBA00022829"/>
    </source>
</evidence>
<sequence length="625" mass="70230">MVKERPQKKSFQQSLEDIKERMKEKRNTRLARSVSCYHLNKLVNSIHTILKGVQLNNKELAVVLQAEKEKGRQANAVILQLKREQQALFLHLLLLRKKLKEQEALAASASQVHRGDLQNLDKPIVCKSSPICADRMPSEKNVHSDQQVVLPSTVSVRRRHADRSSRRRSERVQVKKLMSEGDPITGLSTLIASPICSDFENKNQPQRGTETDFADPVGTEDFLHSTPEPVPPKNSNNQQRPSRKKAQQQQPRTKPESATQKVERGRKPDRVPLKKPWENPKPKARSKSRDRSATRAQTAMASQGNKLNSSLGFNDTFDFDCEGAVHVTPFRAKAEDNQSSTLISEETLQTEATPVVSKRIESSSSSTASESEDSLYIPQKSRRPQTSPNQTKGITTRRGRHSKVVREKEIIPPKQEISGEDEESSPKDVEPEKIEAHHSPGCSFSNSPETALLRQDNHHGERANEKDCLLPVSPLVEVEMMRIDNVLSNFGGSSGDAHQTPQRIKKCKKRGLGVRTAGRGSSLCDVTNLSPAAYRKFSHDGSRSSDARCCAPVPPRKRRCTMVVDYKEPTLNAKLRRGDKFTDLQFLRSPIFKKHSGRRSVQKSRNSISSQLPFDKYNESFVGCR</sequence>
<reference evidence="11" key="1">
    <citation type="submission" date="2025-08" db="UniProtKB">
        <authorList>
            <consortium name="Ensembl"/>
        </authorList>
    </citation>
    <scope>IDENTIFICATION</scope>
</reference>
<dbReference type="PANTHER" id="PTHR21577">
    <property type="entry name" value="SHUGOSHIN"/>
    <property type="match status" value="1"/>
</dbReference>
<keyword evidence="3" id="KW-0158">Chromosome</keyword>
<evidence type="ECO:0000256" key="4">
    <source>
        <dbReference type="ARBA" id="ARBA00022618"/>
    </source>
</evidence>
<evidence type="ECO:0000313" key="12">
    <source>
        <dbReference type="Proteomes" id="UP000694565"/>
    </source>
</evidence>
<evidence type="ECO:0000256" key="6">
    <source>
        <dbReference type="ARBA" id="ARBA00023054"/>
    </source>
</evidence>
<feature type="region of interest" description="Disordered" evidence="9">
    <location>
        <begin position="335"/>
        <end position="449"/>
    </location>
</feature>
<evidence type="ECO:0000256" key="2">
    <source>
        <dbReference type="ARBA" id="ARBA00010845"/>
    </source>
</evidence>
<dbReference type="GeneTree" id="ENSGT00940000154107"/>
<evidence type="ECO:0000256" key="7">
    <source>
        <dbReference type="ARBA" id="ARBA00023306"/>
    </source>
</evidence>
<comment type="subcellular location">
    <subcellularLocation>
        <location evidence="1">Chromosome</location>
        <location evidence="1">Centromere</location>
    </subcellularLocation>
</comment>
<dbReference type="GO" id="GO:0000775">
    <property type="term" value="C:chromosome, centromeric region"/>
    <property type="evidence" value="ECO:0007669"/>
    <property type="project" value="UniProtKB-SubCell"/>
</dbReference>
<feature type="region of interest" description="Disordered" evidence="9">
    <location>
        <begin position="137"/>
        <end position="309"/>
    </location>
</feature>
<evidence type="ECO:0000256" key="8">
    <source>
        <dbReference type="ARBA" id="ARBA00023328"/>
    </source>
</evidence>
<keyword evidence="5" id="KW-0159">Chromosome partition</keyword>
<feature type="compositionally biased region" description="Basic and acidic residues" evidence="9">
    <location>
        <begin position="261"/>
        <end position="293"/>
    </location>
</feature>
<dbReference type="InterPro" id="IPR038889">
    <property type="entry name" value="Shugoshin1/2"/>
</dbReference>
<feature type="compositionally biased region" description="Polar residues" evidence="9">
    <location>
        <begin position="294"/>
        <end position="309"/>
    </location>
</feature>
<dbReference type="PANTHER" id="PTHR21577:SF3">
    <property type="entry name" value="SHUGOSHIN 1-RELATED"/>
    <property type="match status" value="1"/>
</dbReference>
<comment type="similarity">
    <text evidence="2">Belongs to the shugoshin family.</text>
</comment>
<keyword evidence="4" id="KW-0132">Cell division</keyword>
<evidence type="ECO:0000256" key="1">
    <source>
        <dbReference type="ARBA" id="ARBA00004584"/>
    </source>
</evidence>
<dbReference type="GO" id="GO:0005634">
    <property type="term" value="C:nucleus"/>
    <property type="evidence" value="ECO:0007669"/>
    <property type="project" value="InterPro"/>
</dbReference>
<dbReference type="Gene3D" id="1.20.5.730">
    <property type="entry name" value="Single helix bin"/>
    <property type="match status" value="1"/>
</dbReference>
<keyword evidence="7" id="KW-0131">Cell cycle</keyword>